<reference evidence="10" key="1">
    <citation type="journal article" date="2015" name="MBio">
        <title>Genome-Resolved Metagenomic Analysis Reveals Roles for Candidate Phyla and Other Microbial Community Members in Biogeochemical Transformations in Oil Reservoirs.</title>
        <authorList>
            <person name="Hu P."/>
            <person name="Tom L."/>
            <person name="Singh A."/>
            <person name="Thomas B.C."/>
            <person name="Baker B.J."/>
            <person name="Piceno Y.M."/>
            <person name="Andersen G.L."/>
            <person name="Banfield J.F."/>
        </authorList>
    </citation>
    <scope>NUCLEOTIDE SEQUENCE [LARGE SCALE GENOMIC DNA]</scope>
</reference>
<keyword evidence="2" id="KW-1003">Cell membrane</keyword>
<proteinExistence type="predicted"/>
<evidence type="ECO:0000313" key="10">
    <source>
        <dbReference type="Proteomes" id="UP000055014"/>
    </source>
</evidence>
<evidence type="ECO:0000256" key="1">
    <source>
        <dbReference type="ARBA" id="ARBA00004429"/>
    </source>
</evidence>
<dbReference type="GO" id="GO:0022857">
    <property type="term" value="F:transmembrane transporter activity"/>
    <property type="evidence" value="ECO:0007669"/>
    <property type="project" value="TreeGrafter"/>
</dbReference>
<organism evidence="9 10">
    <name type="scientific">Mesotoga infera</name>
    <dbReference type="NCBI Taxonomy" id="1236046"/>
    <lineage>
        <taxon>Bacteria</taxon>
        <taxon>Thermotogati</taxon>
        <taxon>Thermotogota</taxon>
        <taxon>Thermotogae</taxon>
        <taxon>Kosmotogales</taxon>
        <taxon>Kosmotogaceae</taxon>
        <taxon>Mesotoga</taxon>
    </lineage>
</organism>
<comment type="caution">
    <text evidence="9">The sequence shown here is derived from an EMBL/GenBank/DDBJ whole genome shotgun (WGS) entry which is preliminary data.</text>
</comment>
<feature type="transmembrane region" description="Helical" evidence="7">
    <location>
        <begin position="337"/>
        <end position="354"/>
    </location>
</feature>
<dbReference type="PANTHER" id="PTHR33362:SF2">
    <property type="entry name" value="TRAP TRANSPORTER LARGE PERMEASE PROTEIN"/>
    <property type="match status" value="1"/>
</dbReference>
<keyword evidence="3" id="KW-0997">Cell inner membrane</keyword>
<feature type="transmembrane region" description="Helical" evidence="7">
    <location>
        <begin position="57"/>
        <end position="76"/>
    </location>
</feature>
<feature type="transmembrane region" description="Helical" evidence="7">
    <location>
        <begin position="12"/>
        <end position="37"/>
    </location>
</feature>
<dbReference type="InterPro" id="IPR004681">
    <property type="entry name" value="TRAP_DctM"/>
</dbReference>
<dbReference type="AlphaFoldDB" id="A0A101I6K4"/>
<evidence type="ECO:0000259" key="8">
    <source>
        <dbReference type="Pfam" id="PF06808"/>
    </source>
</evidence>
<dbReference type="PANTHER" id="PTHR33362">
    <property type="entry name" value="SIALIC ACID TRAP TRANSPORTER PERMEASE PROTEIN SIAT-RELATED"/>
    <property type="match status" value="1"/>
</dbReference>
<keyword evidence="5 7" id="KW-1133">Transmembrane helix</keyword>
<feature type="transmembrane region" description="Helical" evidence="7">
    <location>
        <begin position="88"/>
        <end position="108"/>
    </location>
</feature>
<gene>
    <name evidence="9" type="ORF">XE02_1114</name>
</gene>
<dbReference type="PATRIC" id="fig|1236046.5.peg.911"/>
<protein>
    <submittedName>
        <fullName evidence="9">TRAP dicarboxylate transporter, DctM subunit</fullName>
    </submittedName>
</protein>
<evidence type="ECO:0000256" key="3">
    <source>
        <dbReference type="ARBA" id="ARBA00022519"/>
    </source>
</evidence>
<dbReference type="Pfam" id="PF06808">
    <property type="entry name" value="DctM"/>
    <property type="match status" value="1"/>
</dbReference>
<accession>A0A101I6K4</accession>
<dbReference type="PIRSF" id="PIRSF006066">
    <property type="entry name" value="HI0050"/>
    <property type="match status" value="1"/>
</dbReference>
<feature type="transmembrane region" description="Helical" evidence="7">
    <location>
        <begin position="398"/>
        <end position="422"/>
    </location>
</feature>
<feature type="transmembrane region" description="Helical" evidence="7">
    <location>
        <begin position="242"/>
        <end position="258"/>
    </location>
</feature>
<evidence type="ECO:0000256" key="2">
    <source>
        <dbReference type="ARBA" id="ARBA00022475"/>
    </source>
</evidence>
<feature type="transmembrane region" description="Helical" evidence="7">
    <location>
        <begin position="270"/>
        <end position="295"/>
    </location>
</feature>
<evidence type="ECO:0000256" key="5">
    <source>
        <dbReference type="ARBA" id="ARBA00022989"/>
    </source>
</evidence>
<feature type="transmembrane region" description="Helical" evidence="7">
    <location>
        <begin position="217"/>
        <end position="236"/>
    </location>
</feature>
<sequence length="428" mass="46742">MDWAPIILFGSFFIFLVLGIPISFTLAFASLITIFYLDLPLMVVGQKLCDTLDNFSLMAIPFFILAGQIMSDSGIARRLVEFSGILVGRIRGGLAFVNIVASMFFGGMSGSSVADTASIGSILIPSMVKKGYDRDYSIAVTVTSSTQGLIIPPSHNAIIFAYAAGGLSIARIFLAGAIPGVMIGLFLMIPSYIIAVKRNYPVEKTMKFKESIKIVKEAFFGLMTIVIIIGGILTGIFTATEASAIAVVYAFLVAFFIYREINIKDFWEILWNACTTIIAVMFLIAAASTFGWLMAYLRIPNAIAQTVLSISHNKYVILFSINIILLLLGMIMDMAPLILITTPIFLPIVTRLGINPIHFGIIMLMNLGVGLCTPPVGNTLFVGCIVGKRKIENVVRVLAPFYLVMIIVLLLVTYFPFFSMWLPEVVLG</sequence>
<feature type="domain" description="TRAP C4-dicarboxylate transport system permease DctM subunit" evidence="8">
    <location>
        <begin position="9"/>
        <end position="416"/>
    </location>
</feature>
<dbReference type="EMBL" id="LGGW01000107">
    <property type="protein sequence ID" value="KUK89233.1"/>
    <property type="molecule type" value="Genomic_DNA"/>
</dbReference>
<dbReference type="InterPro" id="IPR010656">
    <property type="entry name" value="DctM"/>
</dbReference>
<evidence type="ECO:0000313" key="9">
    <source>
        <dbReference type="EMBL" id="KUK89233.1"/>
    </source>
</evidence>
<dbReference type="NCBIfam" id="TIGR00786">
    <property type="entry name" value="dctM"/>
    <property type="match status" value="1"/>
</dbReference>
<feature type="transmembrane region" description="Helical" evidence="7">
    <location>
        <begin position="315"/>
        <end position="332"/>
    </location>
</feature>
<feature type="transmembrane region" description="Helical" evidence="7">
    <location>
        <begin position="360"/>
        <end position="386"/>
    </location>
</feature>
<evidence type="ECO:0000256" key="6">
    <source>
        <dbReference type="ARBA" id="ARBA00023136"/>
    </source>
</evidence>
<keyword evidence="4 7" id="KW-0812">Transmembrane</keyword>
<evidence type="ECO:0000256" key="4">
    <source>
        <dbReference type="ARBA" id="ARBA00022692"/>
    </source>
</evidence>
<feature type="transmembrane region" description="Helical" evidence="7">
    <location>
        <begin position="172"/>
        <end position="196"/>
    </location>
</feature>
<comment type="subcellular location">
    <subcellularLocation>
        <location evidence="1">Cell inner membrane</location>
        <topology evidence="1">Multi-pass membrane protein</topology>
    </subcellularLocation>
</comment>
<keyword evidence="6 7" id="KW-0472">Membrane</keyword>
<name>A0A101I6K4_9BACT</name>
<dbReference type="Proteomes" id="UP000055014">
    <property type="component" value="Unassembled WGS sequence"/>
</dbReference>
<evidence type="ECO:0000256" key="7">
    <source>
        <dbReference type="SAM" id="Phobius"/>
    </source>
</evidence>
<dbReference type="GO" id="GO:0005886">
    <property type="term" value="C:plasma membrane"/>
    <property type="evidence" value="ECO:0007669"/>
    <property type="project" value="UniProtKB-SubCell"/>
</dbReference>